<evidence type="ECO:0000256" key="1">
    <source>
        <dbReference type="ARBA" id="ARBA00022723"/>
    </source>
</evidence>
<protein>
    <submittedName>
        <fullName evidence="3">Fumarylacetoacetate hydrolase family protein</fullName>
    </submittedName>
</protein>
<dbReference type="PANTHER" id="PTHR11820">
    <property type="entry name" value="ACYLPYRUVASE"/>
    <property type="match status" value="1"/>
</dbReference>
<dbReference type="RefSeq" id="WP_340239182.1">
    <property type="nucleotide sequence ID" value="NZ_JBBEWC010000012.1"/>
</dbReference>
<name>A0ABW5JD34_9BACT</name>
<dbReference type="InterPro" id="IPR011234">
    <property type="entry name" value="Fumarylacetoacetase-like_C"/>
</dbReference>
<dbReference type="Proteomes" id="UP001597510">
    <property type="component" value="Unassembled WGS sequence"/>
</dbReference>
<accession>A0ABW5JD34</accession>
<keyword evidence="4" id="KW-1185">Reference proteome</keyword>
<dbReference type="Pfam" id="PF01557">
    <property type="entry name" value="FAA_hydrolase"/>
    <property type="match status" value="1"/>
</dbReference>
<dbReference type="InterPro" id="IPR036663">
    <property type="entry name" value="Fumarylacetoacetase_C_sf"/>
</dbReference>
<keyword evidence="3" id="KW-0378">Hydrolase</keyword>
<proteinExistence type="predicted"/>
<evidence type="ECO:0000313" key="4">
    <source>
        <dbReference type="Proteomes" id="UP001597510"/>
    </source>
</evidence>
<comment type="caution">
    <text evidence="3">The sequence shown here is derived from an EMBL/GenBank/DDBJ whole genome shotgun (WGS) entry which is preliminary data.</text>
</comment>
<organism evidence="3 4">
    <name type="scientific">Emticicia soli</name>
    <dbReference type="NCBI Taxonomy" id="2027878"/>
    <lineage>
        <taxon>Bacteria</taxon>
        <taxon>Pseudomonadati</taxon>
        <taxon>Bacteroidota</taxon>
        <taxon>Cytophagia</taxon>
        <taxon>Cytophagales</taxon>
        <taxon>Leadbetterellaceae</taxon>
        <taxon>Emticicia</taxon>
    </lineage>
</organism>
<keyword evidence="1" id="KW-0479">Metal-binding</keyword>
<sequence length="208" mass="23415">MKIIAIGRNYAEHIKELNNERPDEPVIFTKPDTAVSKNGEPFYYPDFSKDIHHEVEILLKINKMGKNIEEKFAHKYYDEIGIGIDFTARDLQSKLKAKGLPWDLAKGFNGSAPVSEFVSKSKFADLKNLNFNLDVTDANGETQTRQQGNTSLMLFSFDYIISFVSKYFTLKTGDIIFTGTPAGVGPVKVGDKLSAFIEGEKMLEFEVK</sequence>
<dbReference type="SUPFAM" id="SSF56529">
    <property type="entry name" value="FAH"/>
    <property type="match status" value="1"/>
</dbReference>
<dbReference type="Gene3D" id="3.90.850.10">
    <property type="entry name" value="Fumarylacetoacetase-like, C-terminal domain"/>
    <property type="match status" value="1"/>
</dbReference>
<gene>
    <name evidence="3" type="ORF">ACFSR2_20275</name>
</gene>
<reference evidence="4" key="1">
    <citation type="journal article" date="2019" name="Int. J. Syst. Evol. Microbiol.">
        <title>The Global Catalogue of Microorganisms (GCM) 10K type strain sequencing project: providing services to taxonomists for standard genome sequencing and annotation.</title>
        <authorList>
            <consortium name="The Broad Institute Genomics Platform"/>
            <consortium name="The Broad Institute Genome Sequencing Center for Infectious Disease"/>
            <person name="Wu L."/>
            <person name="Ma J."/>
        </authorList>
    </citation>
    <scope>NUCLEOTIDE SEQUENCE [LARGE SCALE GENOMIC DNA]</scope>
    <source>
        <strain evidence="4">KCTC 52344</strain>
    </source>
</reference>
<dbReference type="EMBL" id="JBHULC010000027">
    <property type="protein sequence ID" value="MFD2523247.1"/>
    <property type="molecule type" value="Genomic_DNA"/>
</dbReference>
<dbReference type="GO" id="GO:0016787">
    <property type="term" value="F:hydrolase activity"/>
    <property type="evidence" value="ECO:0007669"/>
    <property type="project" value="UniProtKB-KW"/>
</dbReference>
<feature type="domain" description="Fumarylacetoacetase-like C-terminal" evidence="2">
    <location>
        <begin position="2"/>
        <end position="200"/>
    </location>
</feature>
<evidence type="ECO:0000313" key="3">
    <source>
        <dbReference type="EMBL" id="MFD2523247.1"/>
    </source>
</evidence>
<evidence type="ECO:0000259" key="2">
    <source>
        <dbReference type="Pfam" id="PF01557"/>
    </source>
</evidence>
<dbReference type="PANTHER" id="PTHR11820:SF7">
    <property type="entry name" value="ACYLPYRUVASE FAHD1, MITOCHONDRIAL"/>
    <property type="match status" value="1"/>
</dbReference>